<proteinExistence type="predicted"/>
<accession>A0A964RRF1</accession>
<evidence type="ECO:0000313" key="2">
    <source>
        <dbReference type="EMBL" id="MVX66481.1"/>
    </source>
</evidence>
<dbReference type="EMBL" id="WSRQ01000058">
    <property type="protein sequence ID" value="MVX66481.1"/>
    <property type="molecule type" value="Genomic_DNA"/>
</dbReference>
<feature type="coiled-coil region" evidence="1">
    <location>
        <begin position="116"/>
        <end position="333"/>
    </location>
</feature>
<dbReference type="AlphaFoldDB" id="A0A964RRF1"/>
<keyword evidence="1" id="KW-0175">Coiled coil</keyword>
<gene>
    <name evidence="2" type="ORF">GKZ28_22660</name>
</gene>
<organism evidence="2 3">
    <name type="scientific">Clostridium chromiireducens</name>
    <dbReference type="NCBI Taxonomy" id="225345"/>
    <lineage>
        <taxon>Bacteria</taxon>
        <taxon>Bacillati</taxon>
        <taxon>Bacillota</taxon>
        <taxon>Clostridia</taxon>
        <taxon>Eubacteriales</taxon>
        <taxon>Clostridiaceae</taxon>
        <taxon>Clostridium</taxon>
    </lineage>
</organism>
<dbReference type="RefSeq" id="WP_160361030.1">
    <property type="nucleotide sequence ID" value="NZ_WSRQ01000058.1"/>
</dbReference>
<name>A0A964RRF1_9CLOT</name>
<comment type="caution">
    <text evidence="2">The sequence shown here is derived from an EMBL/GenBank/DDBJ whole genome shotgun (WGS) entry which is preliminary data.</text>
</comment>
<protein>
    <submittedName>
        <fullName evidence="2">Uncharacterized protein</fullName>
    </submittedName>
</protein>
<reference evidence="2" key="1">
    <citation type="submission" date="2019-12" db="EMBL/GenBank/DDBJ databases">
        <title>Microbes associate with the intestines of laboratory mice.</title>
        <authorList>
            <person name="Navarre W."/>
            <person name="Wong E."/>
        </authorList>
    </citation>
    <scope>NUCLEOTIDE SEQUENCE</scope>
    <source>
        <strain evidence="2">NM79_F5</strain>
    </source>
</reference>
<evidence type="ECO:0000256" key="1">
    <source>
        <dbReference type="SAM" id="Coils"/>
    </source>
</evidence>
<dbReference type="Proteomes" id="UP000656077">
    <property type="component" value="Unassembled WGS sequence"/>
</dbReference>
<evidence type="ECO:0000313" key="3">
    <source>
        <dbReference type="Proteomes" id="UP000656077"/>
    </source>
</evidence>
<sequence>MNTKCEKEKNILDMLLNVLIHQITSLYEEMDEKQLDTFEENLRSRFRRIEKDKIENNDGSNLISNYINYEVSEYGYGYNDKQGELRYSLEEIFYDFSSDIAVETRILRDEWKKLEFEDFNARIDNLKVELDRIQKEKDNLNDKFNKEAEKCTQLNFNIESLNKNLLEKMGQVEFLNNKINSLEEELLSEIDEKKDLLNTKSQLEEKISKLNEEACINTEKTNSKEIEHLKKGVEILREKLSNLSAERDEQEEINKKLEQKNIELESKLNENKKADEVSNQLTDKIKNIESILEREKETNIQLKNKINELEDKLQQKNNTIDEFKFQNDKLKNQKNRKNIDEVKRVYSNITKIFNSNMTKVLLKNKVLSGINMWQYVTQINKFKKLIEDSQNNEEISKHLIDVIKMMVNLEKILTENSININLNELIGMISKLEEEI</sequence>